<dbReference type="Proteomes" id="UP000485058">
    <property type="component" value="Unassembled WGS sequence"/>
</dbReference>
<organism evidence="2 3">
    <name type="scientific">Haematococcus lacustris</name>
    <name type="common">Green alga</name>
    <name type="synonym">Haematococcus pluvialis</name>
    <dbReference type="NCBI Taxonomy" id="44745"/>
    <lineage>
        <taxon>Eukaryota</taxon>
        <taxon>Viridiplantae</taxon>
        <taxon>Chlorophyta</taxon>
        <taxon>core chlorophytes</taxon>
        <taxon>Chlorophyceae</taxon>
        <taxon>CS clade</taxon>
        <taxon>Chlamydomonadales</taxon>
        <taxon>Haematococcaceae</taxon>
        <taxon>Haematococcus</taxon>
    </lineage>
</organism>
<sequence length="82" mass="9420">MKRAEWHGLEITELEKSQNPNEAFINAQYTDNVDKAKGRQSRSERAHFVREPKTQAWQYMGSEMIQPGLTPFGTLSLPSLKL</sequence>
<protein>
    <recommendedName>
        <fullName evidence="1">YchJ-like middle NTF2-like domain-containing protein</fullName>
    </recommendedName>
</protein>
<dbReference type="EMBL" id="BLLF01000829">
    <property type="protein sequence ID" value="GFH15281.1"/>
    <property type="molecule type" value="Genomic_DNA"/>
</dbReference>
<proteinExistence type="predicted"/>
<feature type="non-terminal residue" evidence="2">
    <location>
        <position position="1"/>
    </location>
</feature>
<evidence type="ECO:0000313" key="3">
    <source>
        <dbReference type="Proteomes" id="UP000485058"/>
    </source>
</evidence>
<dbReference type="Pfam" id="PF17775">
    <property type="entry name" value="YchJ_M-like"/>
    <property type="match status" value="1"/>
</dbReference>
<reference evidence="2 3" key="1">
    <citation type="submission" date="2020-02" db="EMBL/GenBank/DDBJ databases">
        <title>Draft genome sequence of Haematococcus lacustris strain NIES-144.</title>
        <authorList>
            <person name="Morimoto D."/>
            <person name="Nakagawa S."/>
            <person name="Yoshida T."/>
            <person name="Sawayama S."/>
        </authorList>
    </citation>
    <scope>NUCLEOTIDE SEQUENCE [LARGE SCALE GENOMIC DNA]</scope>
    <source>
        <strain evidence="2 3">NIES-144</strain>
    </source>
</reference>
<feature type="domain" description="YchJ-like middle NTF2-like" evidence="1">
    <location>
        <begin position="2"/>
        <end position="60"/>
    </location>
</feature>
<dbReference type="InterPro" id="IPR048469">
    <property type="entry name" value="YchJ-like_M"/>
</dbReference>
<accession>A0A699YZW8</accession>
<evidence type="ECO:0000259" key="1">
    <source>
        <dbReference type="Pfam" id="PF17775"/>
    </source>
</evidence>
<evidence type="ECO:0000313" key="2">
    <source>
        <dbReference type="EMBL" id="GFH15281.1"/>
    </source>
</evidence>
<gene>
    <name evidence="2" type="ORF">HaLaN_11480</name>
</gene>
<keyword evidence="3" id="KW-1185">Reference proteome</keyword>
<comment type="caution">
    <text evidence="2">The sequence shown here is derived from an EMBL/GenBank/DDBJ whole genome shotgun (WGS) entry which is preliminary data.</text>
</comment>
<name>A0A699YZW8_HAELA</name>
<dbReference type="AlphaFoldDB" id="A0A699YZW8"/>